<dbReference type="OrthoDB" id="26267at2"/>
<feature type="transmembrane region" description="Helical" evidence="6">
    <location>
        <begin position="25"/>
        <end position="44"/>
    </location>
</feature>
<dbReference type="Proteomes" id="UP000078396">
    <property type="component" value="Unassembled WGS sequence"/>
</dbReference>
<evidence type="ECO:0000256" key="1">
    <source>
        <dbReference type="ARBA" id="ARBA00004141"/>
    </source>
</evidence>
<dbReference type="RefSeq" id="WP_064285003.1">
    <property type="nucleotide sequence ID" value="NZ_LWCS01000076.1"/>
</dbReference>
<evidence type="ECO:0000313" key="8">
    <source>
        <dbReference type="EMBL" id="OAN28590.1"/>
    </source>
</evidence>
<reference evidence="8 9" key="1">
    <citation type="submission" date="2016-04" db="EMBL/GenBank/DDBJ databases">
        <title>Draft Genome Sequences of Staphylococcus capitis Strain H36, S. capitis Strain H65, S. cohnii Strain H62, S. hominis Strain H69, Mycobacterium iranicum Strain H39, Plantibacter sp. Strain H53, Pseudomonas oryzihabitans Strain H72, and Microbacterium sp. Strain H83, isolated from residential settings.</title>
        <authorList>
            <person name="Lymperopoulou D."/>
            <person name="Adams R.I."/>
            <person name="Lindow S."/>
            <person name="Coil D.A."/>
            <person name="Jospin G."/>
            <person name="Eisen J.A."/>
        </authorList>
    </citation>
    <scope>NUCLEOTIDE SEQUENCE [LARGE SCALE GENOMIC DNA]</scope>
    <source>
        <strain evidence="8 9">H39</strain>
    </source>
</reference>
<dbReference type="PANTHER" id="PTHR43027:SF1">
    <property type="entry name" value="DOXORUBICIN RESISTANCE ABC TRANSPORTER PERMEASE PROTEIN DRRC-RELATED"/>
    <property type="match status" value="1"/>
</dbReference>
<name>A0A178LDQ5_MYCIR</name>
<protein>
    <recommendedName>
        <fullName evidence="6">Transport permease protein</fullName>
    </recommendedName>
</protein>
<organism evidence="8 9">
    <name type="scientific">Mycolicibacterium iranicum</name>
    <name type="common">Mycobacterium iranicum</name>
    <dbReference type="NCBI Taxonomy" id="912594"/>
    <lineage>
        <taxon>Bacteria</taxon>
        <taxon>Bacillati</taxon>
        <taxon>Actinomycetota</taxon>
        <taxon>Actinomycetes</taxon>
        <taxon>Mycobacteriales</taxon>
        <taxon>Mycobacteriaceae</taxon>
        <taxon>Mycolicibacterium</taxon>
    </lineage>
</organism>
<dbReference type="InterPro" id="IPR052902">
    <property type="entry name" value="ABC-2_transporter"/>
</dbReference>
<dbReference type="InterPro" id="IPR047817">
    <property type="entry name" value="ABC2_TM_bact-type"/>
</dbReference>
<accession>A0A178LDQ5</accession>
<dbReference type="GO" id="GO:0046677">
    <property type="term" value="P:response to antibiotic"/>
    <property type="evidence" value="ECO:0007669"/>
    <property type="project" value="UniProtKB-KW"/>
</dbReference>
<keyword evidence="6" id="KW-1003">Cell membrane</keyword>
<proteinExistence type="inferred from homology"/>
<evidence type="ECO:0000256" key="2">
    <source>
        <dbReference type="ARBA" id="ARBA00022692"/>
    </source>
</evidence>
<dbReference type="PANTHER" id="PTHR43027">
    <property type="entry name" value="DOXORUBICIN RESISTANCE ABC TRANSPORTER PERMEASE PROTEIN DRRC-RELATED"/>
    <property type="match status" value="1"/>
</dbReference>
<comment type="subcellular location">
    <subcellularLocation>
        <location evidence="6">Cell membrane</location>
        <topology evidence="6">Multi-pass membrane protein</topology>
    </subcellularLocation>
    <subcellularLocation>
        <location evidence="1">Membrane</location>
        <topology evidence="1">Multi-pass membrane protein</topology>
    </subcellularLocation>
</comment>
<dbReference type="GO" id="GO:0043190">
    <property type="term" value="C:ATP-binding cassette (ABC) transporter complex"/>
    <property type="evidence" value="ECO:0007669"/>
    <property type="project" value="InterPro"/>
</dbReference>
<gene>
    <name evidence="8" type="ORF">A4X20_10340</name>
</gene>
<sequence length="259" mass="27103">MTTGPFTTTAILAERMVTHWRRNPVIPMQSLLLPTLLLLTYHLVVSKSMVQLTGTHNLSALVPMCTVAGAMMGAVGAGFQLPTERDSGLLSRFWVQPVQRYTFLAGTLAAEGVRTLGAGIIIVCVGMGLGLRFEGHPLAVVPFLLIPVLVVVVFATIVASVAVTRQSTALLTVLGGAAIGLSFCTGGFAPVELFPSWLQPLIRLQPLTPVVESMRALADGDAAAPAMFTGGIWLVALLAVFGPLAARGYRRAAQSGGAG</sequence>
<dbReference type="InterPro" id="IPR013525">
    <property type="entry name" value="ABC2_TM"/>
</dbReference>
<keyword evidence="5" id="KW-0046">Antibiotic resistance</keyword>
<dbReference type="AlphaFoldDB" id="A0A178LDQ5"/>
<keyword evidence="6" id="KW-0813">Transport</keyword>
<dbReference type="PROSITE" id="PS51012">
    <property type="entry name" value="ABC_TM2"/>
    <property type="match status" value="1"/>
</dbReference>
<dbReference type="EMBL" id="LWCS01000076">
    <property type="protein sequence ID" value="OAN28590.1"/>
    <property type="molecule type" value="Genomic_DNA"/>
</dbReference>
<dbReference type="Pfam" id="PF01061">
    <property type="entry name" value="ABC2_membrane"/>
    <property type="match status" value="1"/>
</dbReference>
<feature type="transmembrane region" description="Helical" evidence="6">
    <location>
        <begin position="101"/>
        <end position="129"/>
    </location>
</feature>
<evidence type="ECO:0000313" key="9">
    <source>
        <dbReference type="Proteomes" id="UP000078396"/>
    </source>
</evidence>
<keyword evidence="3 6" id="KW-1133">Transmembrane helix</keyword>
<comment type="similarity">
    <text evidence="6">Belongs to the ABC-2 integral membrane protein family.</text>
</comment>
<feature type="domain" description="ABC transmembrane type-2" evidence="7">
    <location>
        <begin position="25"/>
        <end position="252"/>
    </location>
</feature>
<dbReference type="STRING" id="912594.AWC12_17655"/>
<evidence type="ECO:0000256" key="4">
    <source>
        <dbReference type="ARBA" id="ARBA00023136"/>
    </source>
</evidence>
<feature type="transmembrane region" description="Helical" evidence="6">
    <location>
        <begin position="60"/>
        <end position="81"/>
    </location>
</feature>
<dbReference type="InterPro" id="IPR000412">
    <property type="entry name" value="ABC_2_transport"/>
</dbReference>
<evidence type="ECO:0000256" key="5">
    <source>
        <dbReference type="ARBA" id="ARBA00023251"/>
    </source>
</evidence>
<feature type="transmembrane region" description="Helical" evidence="6">
    <location>
        <begin position="222"/>
        <end position="246"/>
    </location>
</feature>
<dbReference type="eggNOG" id="COG0842">
    <property type="taxonomic scope" value="Bacteria"/>
</dbReference>
<keyword evidence="2 6" id="KW-0812">Transmembrane</keyword>
<feature type="transmembrane region" description="Helical" evidence="6">
    <location>
        <begin position="170"/>
        <end position="191"/>
    </location>
</feature>
<dbReference type="GO" id="GO:0140359">
    <property type="term" value="F:ABC-type transporter activity"/>
    <property type="evidence" value="ECO:0007669"/>
    <property type="project" value="InterPro"/>
</dbReference>
<evidence type="ECO:0000256" key="3">
    <source>
        <dbReference type="ARBA" id="ARBA00022989"/>
    </source>
</evidence>
<evidence type="ECO:0000256" key="6">
    <source>
        <dbReference type="RuleBase" id="RU361157"/>
    </source>
</evidence>
<keyword evidence="4 6" id="KW-0472">Membrane</keyword>
<evidence type="ECO:0000259" key="7">
    <source>
        <dbReference type="PROSITE" id="PS51012"/>
    </source>
</evidence>
<dbReference type="PIRSF" id="PIRSF006648">
    <property type="entry name" value="DrrB"/>
    <property type="match status" value="1"/>
</dbReference>
<feature type="transmembrane region" description="Helical" evidence="6">
    <location>
        <begin position="141"/>
        <end position="163"/>
    </location>
</feature>
<comment type="caution">
    <text evidence="8">The sequence shown here is derived from an EMBL/GenBank/DDBJ whole genome shotgun (WGS) entry which is preliminary data.</text>
</comment>